<comment type="caution">
    <text evidence="9">The sequence shown here is derived from an EMBL/GenBank/DDBJ whole genome shotgun (WGS) entry which is preliminary data.</text>
</comment>
<feature type="domain" description="TRAP C4-dicarboxylate transport system permease DctM subunit" evidence="8">
    <location>
        <begin position="13"/>
        <end position="426"/>
    </location>
</feature>
<evidence type="ECO:0000256" key="3">
    <source>
        <dbReference type="ARBA" id="ARBA00022519"/>
    </source>
</evidence>
<dbReference type="Proteomes" id="UP000477083">
    <property type="component" value="Unassembled WGS sequence"/>
</dbReference>
<dbReference type="PANTHER" id="PTHR33362:SF5">
    <property type="entry name" value="C4-DICARBOXYLATE TRAP TRANSPORTER LARGE PERMEASE PROTEIN DCTM"/>
    <property type="match status" value="1"/>
</dbReference>
<feature type="transmembrane region" description="Helical" evidence="7">
    <location>
        <begin position="224"/>
        <end position="245"/>
    </location>
</feature>
<evidence type="ECO:0000256" key="4">
    <source>
        <dbReference type="ARBA" id="ARBA00022692"/>
    </source>
</evidence>
<dbReference type="OrthoDB" id="9790209at2"/>
<dbReference type="NCBIfam" id="TIGR00786">
    <property type="entry name" value="dctM"/>
    <property type="match status" value="1"/>
</dbReference>
<dbReference type="InterPro" id="IPR004681">
    <property type="entry name" value="TRAP_DctM"/>
</dbReference>
<protein>
    <recommendedName>
        <fullName evidence="7">TRAP transporter large permease protein</fullName>
    </recommendedName>
</protein>
<evidence type="ECO:0000256" key="5">
    <source>
        <dbReference type="ARBA" id="ARBA00022989"/>
    </source>
</evidence>
<gene>
    <name evidence="9" type="ORF">GS660_00325</name>
</gene>
<organism evidence="9 10">
    <name type="scientific">Frigidibacter albus</name>
    <dbReference type="NCBI Taxonomy" id="1465486"/>
    <lineage>
        <taxon>Bacteria</taxon>
        <taxon>Pseudomonadati</taxon>
        <taxon>Pseudomonadota</taxon>
        <taxon>Alphaproteobacteria</taxon>
        <taxon>Rhodobacterales</taxon>
        <taxon>Paracoccaceae</taxon>
        <taxon>Frigidibacter</taxon>
    </lineage>
</organism>
<name>A0A6L8VDY1_9RHOB</name>
<sequence>MDPFIAGAALTLFLIVFLGSGIWIFAGLILVSVAALHFLVGMNLDRIGTIASSIAYRSAATWELAAVPLFIWMAELIFRTDVSERLFRGLVPFVDKIPGRLLHTNVLGCTLFAAISGSSAATTATVGKITMGELSRRGYDTKIAVGSLAGAGSLGLLLPPSIAMIIYGILAEVSISRLFAAGVLPGLLVAALYSAYIIVVALIRPDIAPEGSNRYRAMDYLFALGNLTPIMFLMTVVLGSIYSGIATPSEAAAVGVFAAVVLVSVMGKMSFALLRDSLMGTVRTSSMVCIILVSAALLSTTLGYLHLPQELGAAIASLELGPVALILILSLFYLALGIFVDGVAIIVMSLPMTLPLALAAGYDPIWYGVFLVLMIEIGMLTPPVGINLFILQGMTRWTLWQVSVACFPFFLLFSFAVVLLVLFPEIALWLPRVLYG</sequence>
<keyword evidence="2" id="KW-1003">Cell membrane</keyword>
<evidence type="ECO:0000256" key="1">
    <source>
        <dbReference type="ARBA" id="ARBA00004429"/>
    </source>
</evidence>
<dbReference type="Pfam" id="PF06808">
    <property type="entry name" value="DctM"/>
    <property type="match status" value="1"/>
</dbReference>
<keyword evidence="3 7" id="KW-0997">Cell inner membrane</keyword>
<dbReference type="GO" id="GO:0022857">
    <property type="term" value="F:transmembrane transporter activity"/>
    <property type="evidence" value="ECO:0007669"/>
    <property type="project" value="UniProtKB-UniRule"/>
</dbReference>
<comment type="similarity">
    <text evidence="7">Belongs to the TRAP transporter large permease family.</text>
</comment>
<evidence type="ECO:0000313" key="10">
    <source>
        <dbReference type="Proteomes" id="UP000477083"/>
    </source>
</evidence>
<evidence type="ECO:0000256" key="6">
    <source>
        <dbReference type="ARBA" id="ARBA00023136"/>
    </source>
</evidence>
<feature type="transmembrane region" description="Helical" evidence="7">
    <location>
        <begin position="402"/>
        <end position="423"/>
    </location>
</feature>
<keyword evidence="10" id="KW-1185">Reference proteome</keyword>
<accession>A0A6L8VDY1</accession>
<feature type="transmembrane region" description="Helical" evidence="7">
    <location>
        <begin position="182"/>
        <end position="203"/>
    </location>
</feature>
<keyword evidence="4 7" id="KW-0812">Transmembrane</keyword>
<keyword evidence="6 7" id="KW-0472">Membrane</keyword>
<feature type="transmembrane region" description="Helical" evidence="7">
    <location>
        <begin position="343"/>
        <end position="362"/>
    </location>
</feature>
<comment type="subcellular location">
    <subcellularLocation>
        <location evidence="1 7">Cell inner membrane</location>
        <topology evidence="1 7">Multi-pass membrane protein</topology>
    </subcellularLocation>
</comment>
<evidence type="ECO:0000256" key="7">
    <source>
        <dbReference type="RuleBase" id="RU369079"/>
    </source>
</evidence>
<feature type="transmembrane region" description="Helical" evidence="7">
    <location>
        <begin position="286"/>
        <end position="307"/>
    </location>
</feature>
<dbReference type="InterPro" id="IPR010656">
    <property type="entry name" value="DctM"/>
</dbReference>
<feature type="transmembrane region" description="Helical" evidence="7">
    <location>
        <begin position="143"/>
        <end position="170"/>
    </location>
</feature>
<dbReference type="PIRSF" id="PIRSF006066">
    <property type="entry name" value="HI0050"/>
    <property type="match status" value="1"/>
</dbReference>
<feature type="transmembrane region" description="Helical" evidence="7">
    <location>
        <begin position="313"/>
        <end position="336"/>
    </location>
</feature>
<proteinExistence type="inferred from homology"/>
<comment type="subunit">
    <text evidence="7">The complex comprises the extracytoplasmic solute receptor protein and the two transmembrane proteins.</text>
</comment>
<keyword evidence="5 7" id="KW-1133">Transmembrane helix</keyword>
<feature type="transmembrane region" description="Helical" evidence="7">
    <location>
        <begin position="368"/>
        <end position="390"/>
    </location>
</feature>
<feature type="transmembrane region" description="Helical" evidence="7">
    <location>
        <begin position="12"/>
        <end position="39"/>
    </location>
</feature>
<keyword evidence="7" id="KW-0813">Transport</keyword>
<dbReference type="EMBL" id="WWNR01000001">
    <property type="protein sequence ID" value="MZQ87539.1"/>
    <property type="molecule type" value="Genomic_DNA"/>
</dbReference>
<comment type="function">
    <text evidence="7">Part of the tripartite ATP-independent periplasmic (TRAP) transport system.</text>
</comment>
<evidence type="ECO:0000313" key="9">
    <source>
        <dbReference type="EMBL" id="MZQ87539.1"/>
    </source>
</evidence>
<reference evidence="9 10" key="1">
    <citation type="submission" date="2020-01" db="EMBL/GenBank/DDBJ databases">
        <title>Frigidibacter albus SP32T (=CGMCC 1.13995T).</title>
        <authorList>
            <person name="Liao X."/>
        </authorList>
    </citation>
    <scope>NUCLEOTIDE SEQUENCE [LARGE SCALE GENOMIC DNA]</scope>
    <source>
        <strain evidence="9 10">SP32</strain>
    </source>
</reference>
<dbReference type="AlphaFoldDB" id="A0A6L8VDY1"/>
<dbReference type="PANTHER" id="PTHR33362">
    <property type="entry name" value="SIALIC ACID TRAP TRANSPORTER PERMEASE PROTEIN SIAT-RELATED"/>
    <property type="match status" value="1"/>
</dbReference>
<evidence type="ECO:0000259" key="8">
    <source>
        <dbReference type="Pfam" id="PF06808"/>
    </source>
</evidence>
<dbReference type="RefSeq" id="WP_161342262.1">
    <property type="nucleotide sequence ID" value="NZ_BMGW01000001.1"/>
</dbReference>
<dbReference type="GO" id="GO:0005886">
    <property type="term" value="C:plasma membrane"/>
    <property type="evidence" value="ECO:0007669"/>
    <property type="project" value="UniProtKB-SubCell"/>
</dbReference>
<feature type="transmembrane region" description="Helical" evidence="7">
    <location>
        <begin position="59"/>
        <end position="78"/>
    </location>
</feature>
<evidence type="ECO:0000256" key="2">
    <source>
        <dbReference type="ARBA" id="ARBA00022475"/>
    </source>
</evidence>
<feature type="transmembrane region" description="Helical" evidence="7">
    <location>
        <begin position="251"/>
        <end position="274"/>
    </location>
</feature>